<reference evidence="3" key="1">
    <citation type="journal article" date="2020" name="mSystems">
        <title>Genome- and Community-Level Interaction Insights into Carbon Utilization and Element Cycling Functions of Hydrothermarchaeota in Hydrothermal Sediment.</title>
        <authorList>
            <person name="Zhou Z."/>
            <person name="Liu Y."/>
            <person name="Xu W."/>
            <person name="Pan J."/>
            <person name="Luo Z.H."/>
            <person name="Li M."/>
        </authorList>
    </citation>
    <scope>NUCLEOTIDE SEQUENCE [LARGE SCALE GENOMIC DNA]</scope>
    <source>
        <strain evidence="3">SpSt-548</strain>
    </source>
</reference>
<dbReference type="InterPro" id="IPR000253">
    <property type="entry name" value="FHA_dom"/>
</dbReference>
<feature type="region of interest" description="Disordered" evidence="1">
    <location>
        <begin position="30"/>
        <end position="69"/>
    </location>
</feature>
<organism evidence="3">
    <name type="scientific">Desulfobacca acetoxidans</name>
    <dbReference type="NCBI Taxonomy" id="60893"/>
    <lineage>
        <taxon>Bacteria</taxon>
        <taxon>Pseudomonadati</taxon>
        <taxon>Thermodesulfobacteriota</taxon>
        <taxon>Desulfobaccia</taxon>
        <taxon>Desulfobaccales</taxon>
        <taxon>Desulfobaccaceae</taxon>
        <taxon>Desulfobacca</taxon>
    </lineage>
</organism>
<accession>A0A7V4LDI0</accession>
<dbReference type="SUPFAM" id="SSF49879">
    <property type="entry name" value="SMAD/FHA domain"/>
    <property type="match status" value="1"/>
</dbReference>
<dbReference type="EMBL" id="DSXI01000539">
    <property type="protein sequence ID" value="HGS05864.1"/>
    <property type="molecule type" value="Genomic_DNA"/>
</dbReference>
<dbReference type="Pfam" id="PF16697">
    <property type="entry name" value="Yop-YscD_cpl"/>
    <property type="match status" value="1"/>
</dbReference>
<dbReference type="Gene3D" id="2.60.200.20">
    <property type="match status" value="1"/>
</dbReference>
<gene>
    <name evidence="3" type="ORF">ENT08_09075</name>
</gene>
<sequence length="199" mass="22289">MTLKLKRCNAGHYYDPTIDAACPFCAASKPESSTTRPLKEPREATAAPEGVTYPQGQIPRGQPGGREQQEGVTVGYFPRKIGIDPVVGWLVCIAGPDRGRDFRLHSERNFIGRSEKMDVCIRGDNGISRENHAIVTFDPRSHSFRLQPGDGRALVYHNGQGVDISVDLKPYDIIELGETRLQFVPFCGEQFRWEQWSVE</sequence>
<dbReference type="PROSITE" id="PS50006">
    <property type="entry name" value="FHA_DOMAIN"/>
    <property type="match status" value="1"/>
</dbReference>
<evidence type="ECO:0000313" key="3">
    <source>
        <dbReference type="EMBL" id="HGS05864.1"/>
    </source>
</evidence>
<protein>
    <submittedName>
        <fullName evidence="3">FHA domain-containing protein</fullName>
    </submittedName>
</protein>
<feature type="domain" description="FHA" evidence="2">
    <location>
        <begin position="109"/>
        <end position="162"/>
    </location>
</feature>
<dbReference type="AlphaFoldDB" id="A0A7V4LDI0"/>
<evidence type="ECO:0000259" key="2">
    <source>
        <dbReference type="PROSITE" id="PS50006"/>
    </source>
</evidence>
<evidence type="ECO:0000256" key="1">
    <source>
        <dbReference type="SAM" id="MobiDB-lite"/>
    </source>
</evidence>
<proteinExistence type="predicted"/>
<comment type="caution">
    <text evidence="3">The sequence shown here is derived from an EMBL/GenBank/DDBJ whole genome shotgun (WGS) entry which is preliminary data.</text>
</comment>
<dbReference type="InterPro" id="IPR008984">
    <property type="entry name" value="SMAD_FHA_dom_sf"/>
</dbReference>
<name>A0A7V4LDI0_9BACT</name>
<dbReference type="CDD" id="cd00060">
    <property type="entry name" value="FHA"/>
    <property type="match status" value="1"/>
</dbReference>
<dbReference type="InterPro" id="IPR032030">
    <property type="entry name" value="YscD_cytoplasmic_dom"/>
</dbReference>